<evidence type="ECO:0000256" key="1">
    <source>
        <dbReference type="SAM" id="SignalP"/>
    </source>
</evidence>
<keyword evidence="3" id="KW-1185">Reference proteome</keyword>
<organism evidence="2 3">
    <name type="scientific">Streptomyces beijiangensis</name>
    <dbReference type="NCBI Taxonomy" id="163361"/>
    <lineage>
        <taxon>Bacteria</taxon>
        <taxon>Bacillati</taxon>
        <taxon>Actinomycetota</taxon>
        <taxon>Actinomycetes</taxon>
        <taxon>Kitasatosporales</taxon>
        <taxon>Streptomycetaceae</taxon>
        <taxon>Streptomyces</taxon>
    </lineage>
</organism>
<dbReference type="EMBL" id="JAFLRJ010000273">
    <property type="protein sequence ID" value="MBO0515316.1"/>
    <property type="molecule type" value="Genomic_DNA"/>
</dbReference>
<comment type="caution">
    <text evidence="2">The sequence shown here is derived from an EMBL/GenBank/DDBJ whole genome shotgun (WGS) entry which is preliminary data.</text>
</comment>
<protein>
    <submittedName>
        <fullName evidence="2">DUF2771 domain-containing protein</fullName>
    </submittedName>
</protein>
<name>A0A939F9W6_9ACTN</name>
<evidence type="ECO:0000313" key="2">
    <source>
        <dbReference type="EMBL" id="MBO0515316.1"/>
    </source>
</evidence>
<dbReference type="AlphaFoldDB" id="A0A939F9W6"/>
<evidence type="ECO:0000313" key="3">
    <source>
        <dbReference type="Proteomes" id="UP000664167"/>
    </source>
</evidence>
<keyword evidence="1" id="KW-0732">Signal</keyword>
<dbReference type="Proteomes" id="UP000664167">
    <property type="component" value="Unassembled WGS sequence"/>
</dbReference>
<sequence length="159" mass="16814">MTVAFSSKRRRAVATLGAVSVGLLALSACDKPTPVATVTVGSNSVHTQASCYNDGKKLEVAKLQGCLQDKDLKTVKVDPDAMLHIGVDPDIADKGWTLLIDGQQKTESSKKTFWSATGGQFFQQNQQTGATPKTATISIVSGTGAKVTGLWSFKLQKDA</sequence>
<gene>
    <name evidence="2" type="ORF">J0695_26500</name>
</gene>
<dbReference type="RefSeq" id="WP_206966026.1">
    <property type="nucleotide sequence ID" value="NZ_BAAAJJ010000001.1"/>
</dbReference>
<proteinExistence type="predicted"/>
<feature type="signal peptide" evidence="1">
    <location>
        <begin position="1"/>
        <end position="27"/>
    </location>
</feature>
<accession>A0A939F9W6</accession>
<reference evidence="2" key="1">
    <citation type="submission" date="2021-03" db="EMBL/GenBank/DDBJ databases">
        <title>Streptomyces poriferae sp. nov., a novel marine sponge-derived Actinobacteria species with anti-MRSA activity.</title>
        <authorList>
            <person name="Sandoval-Powers M."/>
            <person name="Kralova S."/>
            <person name="Nguyen G.-S."/>
            <person name="Fawwal D."/>
            <person name="Degnes K."/>
            <person name="Klinkenberg G."/>
            <person name="Sletta H."/>
            <person name="Wentzel A."/>
            <person name="Liles M.R."/>
        </authorList>
    </citation>
    <scope>NUCLEOTIDE SEQUENCE</scope>
    <source>
        <strain evidence="2">DSM 41794</strain>
    </source>
</reference>
<feature type="chain" id="PRO_5038931693" evidence="1">
    <location>
        <begin position="28"/>
        <end position="159"/>
    </location>
</feature>